<feature type="compositionally biased region" description="Polar residues" evidence="1">
    <location>
        <begin position="35"/>
        <end position="44"/>
    </location>
</feature>
<dbReference type="EMBL" id="MU006096">
    <property type="protein sequence ID" value="KAF2838933.1"/>
    <property type="molecule type" value="Genomic_DNA"/>
</dbReference>
<evidence type="ECO:0000256" key="1">
    <source>
        <dbReference type="SAM" id="MobiDB-lite"/>
    </source>
</evidence>
<dbReference type="OrthoDB" id="435520at2759"/>
<reference evidence="3" key="1">
    <citation type="journal article" date="2020" name="Stud. Mycol.">
        <title>101 Dothideomycetes genomes: a test case for predicting lifestyles and emergence of pathogens.</title>
        <authorList>
            <person name="Haridas S."/>
            <person name="Albert R."/>
            <person name="Binder M."/>
            <person name="Bloem J."/>
            <person name="Labutti K."/>
            <person name="Salamov A."/>
            <person name="Andreopoulos B."/>
            <person name="Baker S."/>
            <person name="Barry K."/>
            <person name="Bills G."/>
            <person name="Bluhm B."/>
            <person name="Cannon C."/>
            <person name="Castanera R."/>
            <person name="Culley D."/>
            <person name="Daum C."/>
            <person name="Ezra D."/>
            <person name="Gonzalez J."/>
            <person name="Henrissat B."/>
            <person name="Kuo A."/>
            <person name="Liang C."/>
            <person name="Lipzen A."/>
            <person name="Lutzoni F."/>
            <person name="Magnuson J."/>
            <person name="Mondo S."/>
            <person name="Nolan M."/>
            <person name="Ohm R."/>
            <person name="Pangilinan J."/>
            <person name="Park H.-J."/>
            <person name="Ramirez L."/>
            <person name="Alfaro M."/>
            <person name="Sun H."/>
            <person name="Tritt A."/>
            <person name="Yoshinaga Y."/>
            <person name="Zwiers L.-H."/>
            <person name="Turgeon B."/>
            <person name="Goodwin S."/>
            <person name="Spatafora J."/>
            <person name="Crous P."/>
            <person name="Grigoriev I."/>
        </authorList>
    </citation>
    <scope>NUCLEOTIDE SEQUENCE</scope>
    <source>
        <strain evidence="3">CBS 101060</strain>
    </source>
</reference>
<dbReference type="InterPro" id="IPR029058">
    <property type="entry name" value="AB_hydrolase_fold"/>
</dbReference>
<organism evidence="3 4">
    <name type="scientific">Patellaria atrata CBS 101060</name>
    <dbReference type="NCBI Taxonomy" id="1346257"/>
    <lineage>
        <taxon>Eukaryota</taxon>
        <taxon>Fungi</taxon>
        <taxon>Dikarya</taxon>
        <taxon>Ascomycota</taxon>
        <taxon>Pezizomycotina</taxon>
        <taxon>Dothideomycetes</taxon>
        <taxon>Dothideomycetes incertae sedis</taxon>
        <taxon>Patellariales</taxon>
        <taxon>Patellariaceae</taxon>
        <taxon>Patellaria</taxon>
    </lineage>
</organism>
<name>A0A9P4VPL6_9PEZI</name>
<feature type="compositionally biased region" description="Basic and acidic residues" evidence="1">
    <location>
        <begin position="903"/>
        <end position="913"/>
    </location>
</feature>
<feature type="compositionally biased region" description="Polar residues" evidence="1">
    <location>
        <begin position="845"/>
        <end position="856"/>
    </location>
</feature>
<feature type="region of interest" description="Disordered" evidence="1">
    <location>
        <begin position="69"/>
        <end position="156"/>
    </location>
</feature>
<accession>A0A9P4VPL6</accession>
<feature type="compositionally biased region" description="Basic and acidic residues" evidence="1">
    <location>
        <begin position="194"/>
        <end position="203"/>
    </location>
</feature>
<dbReference type="Gene3D" id="3.40.50.1820">
    <property type="entry name" value="alpha/beta hydrolase"/>
    <property type="match status" value="1"/>
</dbReference>
<feature type="region of interest" description="Disordered" evidence="1">
    <location>
        <begin position="898"/>
        <end position="924"/>
    </location>
</feature>
<feature type="compositionally biased region" description="Basic and acidic residues" evidence="1">
    <location>
        <begin position="215"/>
        <end position="229"/>
    </location>
</feature>
<feature type="region of interest" description="Disordered" evidence="1">
    <location>
        <begin position="168"/>
        <end position="554"/>
    </location>
</feature>
<dbReference type="PANTHER" id="PTHR43433">
    <property type="entry name" value="HYDROLASE, ALPHA/BETA FOLD FAMILY PROTEIN"/>
    <property type="match status" value="1"/>
</dbReference>
<sequence>MADQPPVPPIPERTRRPRRRSLPTSSDTRSKKRSPNQIRTQTASPEVISSLIDSLSAISAPAYDHFEQLPKVGESNSTPVSPGLAHNSFHGNGSSTSGGSFGVEYGVHRRQMMDDSLYPDDAAEPPVIKTAPPPSGLSPITAPKRKDRSCDSSLKNYLRSGSLRSVTSLNSTKDRDDASSIGNVSIDNGLRRTASRESIRSERSSTGARILKHMSSREHLRSKEPEQARRTINLPPLRTKNSGSDLLSARTTTFQPPSPRSPRRQFFVDNAIDEEPSTLDSSPENHSRKNNSRTSSKSPVRLGKSPVDRNGGNSPVVGRAVVPQRASSLKQRDSSSRSRGRRRRHGSHDSTRTATVPEEEEEKREPQKDLPHEEKKDTESDTEVTRRIKQLKAQKEARQKQWGLAPITSPTTEETDAVSDISGGPLSPISATSSTPSFTEERSRKTIEKAHKLLGITSPAPTLPSPTNKVSPTPNLPDSGDISQNLHPLPRKEDENRNESADDVTTLPIDYRLALQSLDHITPPESNSDKSSQRTSTTGIQKRKSVAVGGRSAVSRQATASLILEKPPTVRKDLPPVTLPPRSVSAELTQREHSLNPLTIAKSAEPTAVQAAPKQKKRWSHPDIPLKAEQRHNRLADAQNAKSPPPQAVIVERPASVDSIDIDVDRFLNASRLSQKVRHPQTGRIISFSEVGDPNGYAVFCCVGMGLTRYITAFYDELAISLKLRLITPDRPGVGESQAHAAGTPLAWPDDVAAICAALKISKFSIMAHSAGAIYALATALRMPQHIRGRVHLLAPWIPPSQMSSIGLAPDLPPGGQLPRGQRFLRVLPTPFLKVANSTFMSATSASITRSVPKSPQRNKRRSVGRDAPTPRPGNLANNRRDSIMLMDQMMPNTSKISIAARDPNDPNHEAAKQAKAAQTAAEKERQRYLDARLTLSIWDHATSNANPAVDLLVCLERTQPIGFRYVDITRAVVIHHGSRDTRVPVENVKWLGRTMKRCEVRILEGEGHGLMASAMVMGNVLTEMAKEWEDWTAIIKGGLEKDKESSRRRKTDML</sequence>
<evidence type="ECO:0000313" key="4">
    <source>
        <dbReference type="Proteomes" id="UP000799429"/>
    </source>
</evidence>
<feature type="compositionally biased region" description="Pro residues" evidence="1">
    <location>
        <begin position="1"/>
        <end position="11"/>
    </location>
</feature>
<dbReference type="AlphaFoldDB" id="A0A9P4VPL6"/>
<keyword evidence="4" id="KW-1185">Reference proteome</keyword>
<protein>
    <submittedName>
        <fullName evidence="3">Alpha/beta-hydrolase</fullName>
    </submittedName>
</protein>
<feature type="compositionally biased region" description="Basic and acidic residues" evidence="1">
    <location>
        <begin position="363"/>
        <end position="386"/>
    </location>
</feature>
<dbReference type="InterPro" id="IPR000073">
    <property type="entry name" value="AB_hydrolase_1"/>
</dbReference>
<dbReference type="Proteomes" id="UP000799429">
    <property type="component" value="Unassembled WGS sequence"/>
</dbReference>
<feature type="compositionally biased region" description="Polar residues" evidence="1">
    <location>
        <begin position="429"/>
        <end position="438"/>
    </location>
</feature>
<dbReference type="PANTHER" id="PTHR43433:SF10">
    <property type="entry name" value="AB HYDROLASE-1 DOMAIN-CONTAINING PROTEIN"/>
    <property type="match status" value="1"/>
</dbReference>
<feature type="compositionally biased region" description="Basic and acidic residues" evidence="1">
    <location>
        <begin position="439"/>
        <end position="451"/>
    </location>
</feature>
<proteinExistence type="predicted"/>
<feature type="region of interest" description="Disordered" evidence="1">
    <location>
        <begin position="845"/>
        <end position="880"/>
    </location>
</feature>
<feature type="region of interest" description="Disordered" evidence="1">
    <location>
        <begin position="1"/>
        <end position="46"/>
    </location>
</feature>
<dbReference type="InterPro" id="IPR050471">
    <property type="entry name" value="AB_hydrolase"/>
</dbReference>
<feature type="compositionally biased region" description="Low complexity" evidence="1">
    <location>
        <begin position="86"/>
        <end position="98"/>
    </location>
</feature>
<gene>
    <name evidence="3" type="ORF">M501DRAFT_992861</name>
</gene>
<evidence type="ECO:0000259" key="2">
    <source>
        <dbReference type="Pfam" id="PF00561"/>
    </source>
</evidence>
<dbReference type="SUPFAM" id="SSF53474">
    <property type="entry name" value="alpha/beta-Hydrolases"/>
    <property type="match status" value="1"/>
</dbReference>
<feature type="domain" description="AB hydrolase-1" evidence="2">
    <location>
        <begin position="700"/>
        <end position="801"/>
    </location>
</feature>
<evidence type="ECO:0000313" key="3">
    <source>
        <dbReference type="EMBL" id="KAF2838933.1"/>
    </source>
</evidence>
<feature type="compositionally biased region" description="Basic and acidic residues" evidence="1">
    <location>
        <begin position="490"/>
        <end position="500"/>
    </location>
</feature>
<dbReference type="Pfam" id="PF00561">
    <property type="entry name" value="Abhydrolase_1"/>
    <property type="match status" value="1"/>
</dbReference>
<comment type="caution">
    <text evidence="3">The sequence shown here is derived from an EMBL/GenBank/DDBJ whole genome shotgun (WGS) entry which is preliminary data.</text>
</comment>